<dbReference type="EMBL" id="JAVXUP010001302">
    <property type="protein sequence ID" value="KAK3013376.1"/>
    <property type="molecule type" value="Genomic_DNA"/>
</dbReference>
<proteinExistence type="predicted"/>
<reference evidence="1" key="1">
    <citation type="submission" date="2022-12" db="EMBL/GenBank/DDBJ databases">
        <title>Draft genome assemblies for two species of Escallonia (Escalloniales).</title>
        <authorList>
            <person name="Chanderbali A."/>
            <person name="Dervinis C."/>
            <person name="Anghel I."/>
            <person name="Soltis D."/>
            <person name="Soltis P."/>
            <person name="Zapata F."/>
        </authorList>
    </citation>
    <scope>NUCLEOTIDE SEQUENCE</scope>
    <source>
        <strain evidence="1">UCBG64.0493</strain>
        <tissue evidence="1">Leaf</tissue>
    </source>
</reference>
<dbReference type="InterPro" id="IPR049198">
    <property type="entry name" value="DUF6865"/>
</dbReference>
<dbReference type="AlphaFoldDB" id="A0AA88VQC9"/>
<dbReference type="Proteomes" id="UP001188597">
    <property type="component" value="Unassembled WGS sequence"/>
</dbReference>
<accession>A0AA88VQC9</accession>
<evidence type="ECO:0000313" key="1">
    <source>
        <dbReference type="EMBL" id="KAK3013376.1"/>
    </source>
</evidence>
<organism evidence="1 2">
    <name type="scientific">Escallonia herrerae</name>
    <dbReference type="NCBI Taxonomy" id="1293975"/>
    <lineage>
        <taxon>Eukaryota</taxon>
        <taxon>Viridiplantae</taxon>
        <taxon>Streptophyta</taxon>
        <taxon>Embryophyta</taxon>
        <taxon>Tracheophyta</taxon>
        <taxon>Spermatophyta</taxon>
        <taxon>Magnoliopsida</taxon>
        <taxon>eudicotyledons</taxon>
        <taxon>Gunneridae</taxon>
        <taxon>Pentapetalae</taxon>
        <taxon>asterids</taxon>
        <taxon>campanulids</taxon>
        <taxon>Escalloniales</taxon>
        <taxon>Escalloniaceae</taxon>
        <taxon>Escallonia</taxon>
    </lineage>
</organism>
<dbReference type="PANTHER" id="PTHR35282">
    <property type="entry name" value="F5D14.24 PROTEIN"/>
    <property type="match status" value="1"/>
</dbReference>
<name>A0AA88VQC9_9ASTE</name>
<evidence type="ECO:0000313" key="2">
    <source>
        <dbReference type="Proteomes" id="UP001188597"/>
    </source>
</evidence>
<sequence>MRGSTFYGVDISHRVHGSYVEAVTYFTYSMIDQLWTGSCHYMDKKETGERPAEDFTRESLIAISYRLPDKDPAPGLLPKKLDNVIEGTNGDRDENYRSKLISISYTESADTKSLPVSPGEAEFNLMGLKKHQGSLQCIKAIWQTYVQHLYQQYEEGGCGCGCVAIEGLDGKGGGSGLERASPRMGQWWVVISG</sequence>
<gene>
    <name evidence="1" type="ORF">RJ639_009541</name>
</gene>
<dbReference type="PANTHER" id="PTHR35282:SF2">
    <property type="entry name" value="F5D14.24 PROTEIN"/>
    <property type="match status" value="1"/>
</dbReference>
<keyword evidence="2" id="KW-1185">Reference proteome</keyword>
<dbReference type="Pfam" id="PF21737">
    <property type="entry name" value="DUF6865"/>
    <property type="match status" value="1"/>
</dbReference>
<protein>
    <submittedName>
        <fullName evidence="1">Uncharacterized protein</fullName>
    </submittedName>
</protein>
<comment type="caution">
    <text evidence="1">The sequence shown here is derived from an EMBL/GenBank/DDBJ whole genome shotgun (WGS) entry which is preliminary data.</text>
</comment>